<dbReference type="HOGENOM" id="CLU_2372911_0_0_1"/>
<dbReference type="AlphaFoldDB" id="K3VY37"/>
<dbReference type="KEGG" id="fpu:FPSE_09815"/>
<sequence length="95" mass="11008">MNLERSPRSIFLFLGMIIRNDAHVLCISYYAGFESSKAYVSKYWHQLIVHADTWQSWPTQDLWETSIPSMWFSIRCGAGANADEETSHMASRFKS</sequence>
<evidence type="ECO:0000313" key="1">
    <source>
        <dbReference type="EMBL" id="EKJ69970.1"/>
    </source>
</evidence>
<dbReference type="EMBL" id="AFNW01000318">
    <property type="protein sequence ID" value="EKJ69970.1"/>
    <property type="molecule type" value="Genomic_DNA"/>
</dbReference>
<dbReference type="Proteomes" id="UP000007978">
    <property type="component" value="Chromosome 3"/>
</dbReference>
<evidence type="ECO:0000313" key="2">
    <source>
        <dbReference type="Proteomes" id="UP000007978"/>
    </source>
</evidence>
<protein>
    <submittedName>
        <fullName evidence="1">Uncharacterized protein</fullName>
    </submittedName>
</protein>
<accession>K3VY37</accession>
<gene>
    <name evidence="1" type="ORF">FPSE_09815</name>
</gene>
<proteinExistence type="predicted"/>
<comment type="caution">
    <text evidence="1">The sequence shown here is derived from an EMBL/GenBank/DDBJ whole genome shotgun (WGS) entry which is preliminary data.</text>
</comment>
<dbReference type="RefSeq" id="XP_009261207.1">
    <property type="nucleotide sequence ID" value="XM_009262932.1"/>
</dbReference>
<name>K3VY37_FUSPC</name>
<keyword evidence="2" id="KW-1185">Reference proteome</keyword>
<dbReference type="GeneID" id="20368432"/>
<organism evidence="1 2">
    <name type="scientific">Fusarium pseudograminearum (strain CS3096)</name>
    <name type="common">Wheat and barley crown-rot fungus</name>
    <dbReference type="NCBI Taxonomy" id="1028729"/>
    <lineage>
        <taxon>Eukaryota</taxon>
        <taxon>Fungi</taxon>
        <taxon>Dikarya</taxon>
        <taxon>Ascomycota</taxon>
        <taxon>Pezizomycotina</taxon>
        <taxon>Sordariomycetes</taxon>
        <taxon>Hypocreomycetidae</taxon>
        <taxon>Hypocreales</taxon>
        <taxon>Nectriaceae</taxon>
        <taxon>Fusarium</taxon>
    </lineage>
</organism>
<reference evidence="1 2" key="1">
    <citation type="journal article" date="2012" name="PLoS Pathog.">
        <title>Comparative pathogenomics reveals horizontally acquired novel virulence genes in fungi infecting cereal hosts.</title>
        <authorList>
            <person name="Gardiner D.M."/>
            <person name="McDonald M.C."/>
            <person name="Covarelli L."/>
            <person name="Solomon P.S."/>
            <person name="Rusu A.G."/>
            <person name="Marshall M."/>
            <person name="Kazan K."/>
            <person name="Chakraborty S."/>
            <person name="McDonald B.A."/>
            <person name="Manners J.M."/>
        </authorList>
    </citation>
    <scope>NUCLEOTIDE SEQUENCE [LARGE SCALE GENOMIC DNA]</scope>
    <source>
        <strain evidence="1 2">CS3096</strain>
    </source>
</reference>